<dbReference type="PRINTS" id="PR00347">
    <property type="entry name" value="THAUMATIN"/>
</dbReference>
<dbReference type="EnsemblPlants" id="Kaladp0039s0407.1.v1.1">
    <property type="protein sequence ID" value="Kaladp0039s0407.1.v1.1"/>
    <property type="gene ID" value="Kaladp0039s0407.v1.1"/>
</dbReference>
<evidence type="ECO:0000256" key="2">
    <source>
        <dbReference type="ARBA" id="ARBA00023157"/>
    </source>
</evidence>
<reference evidence="5" key="1">
    <citation type="submission" date="2021-01" db="UniProtKB">
        <authorList>
            <consortium name="EnsemblPlants"/>
        </authorList>
    </citation>
    <scope>IDENTIFICATION</scope>
</reference>
<name>A0A7N0TLK6_KALFE</name>
<feature type="disulfide bond" evidence="3">
    <location>
        <begin position="98"/>
        <end position="104"/>
    </location>
</feature>
<evidence type="ECO:0000313" key="6">
    <source>
        <dbReference type="Proteomes" id="UP000594263"/>
    </source>
</evidence>
<evidence type="ECO:0000256" key="4">
    <source>
        <dbReference type="SAM" id="SignalP"/>
    </source>
</evidence>
<sequence length="292" mass="31181">MHSDLQFLPSLALTLLLLLSSGAITSESARIFTLINDCRVTIWPAITPGTNFDGGGFALKSGEARLFTAPIGWSGRIWGRTGCTFDSSGNGTCRTGRCGSSLKCAASGEPPATLAEFTLASPDFYDVSLVDGFNLPMVIKPINGQGNCSVAGCDGDLRPNCPNELAVKSGGRVVGCRSACDVFNTDEYCCRGVFGNSATCQATTYSKIFKQACPKAYSYAYDDPSSIFTCTASDYVITWCSSRNQTVCTYHDDRLVCSGSSVLKPMKGVWTDVAVVIVGLVFTLQWLYSPLI</sequence>
<dbReference type="Gene3D" id="2.60.110.10">
    <property type="entry name" value="Thaumatin"/>
    <property type="match status" value="1"/>
</dbReference>
<dbReference type="InterPro" id="IPR001938">
    <property type="entry name" value="Thaumatin"/>
</dbReference>
<keyword evidence="4" id="KW-0732">Signal</keyword>
<dbReference type="SUPFAM" id="SSF49870">
    <property type="entry name" value="Osmotin, thaumatin-like protein"/>
    <property type="match status" value="1"/>
</dbReference>
<dbReference type="CDD" id="cd09218">
    <property type="entry name" value="TLP-PA"/>
    <property type="match status" value="1"/>
</dbReference>
<dbReference type="Proteomes" id="UP000594263">
    <property type="component" value="Unplaced"/>
</dbReference>
<dbReference type="PIRSF" id="PIRSF002703">
    <property type="entry name" value="Thaumatin"/>
    <property type="match status" value="1"/>
</dbReference>
<keyword evidence="2 3" id="KW-1015">Disulfide bond</keyword>
<proteinExistence type="inferred from homology"/>
<dbReference type="PANTHER" id="PTHR31048">
    <property type="entry name" value="OS03G0233200 PROTEIN"/>
    <property type="match status" value="1"/>
</dbReference>
<organism evidence="5 6">
    <name type="scientific">Kalanchoe fedtschenkoi</name>
    <name type="common">Lavender scallops</name>
    <name type="synonym">South American air plant</name>
    <dbReference type="NCBI Taxonomy" id="63787"/>
    <lineage>
        <taxon>Eukaryota</taxon>
        <taxon>Viridiplantae</taxon>
        <taxon>Streptophyta</taxon>
        <taxon>Embryophyta</taxon>
        <taxon>Tracheophyta</taxon>
        <taxon>Spermatophyta</taxon>
        <taxon>Magnoliopsida</taxon>
        <taxon>eudicotyledons</taxon>
        <taxon>Gunneridae</taxon>
        <taxon>Pentapetalae</taxon>
        <taxon>Saxifragales</taxon>
        <taxon>Crassulaceae</taxon>
        <taxon>Kalanchoe</taxon>
    </lineage>
</organism>
<feature type="chain" id="PRO_5029910266" description="Thaumatin-like protein" evidence="4">
    <location>
        <begin position="29"/>
        <end position="292"/>
    </location>
</feature>
<feature type="disulfide bond" evidence="3">
    <location>
        <begin position="180"/>
        <end position="189"/>
    </location>
</feature>
<feature type="disulfide bond" evidence="3">
    <location>
        <begin position="148"/>
        <end position="230"/>
    </location>
</feature>
<feature type="disulfide bond" evidence="3">
    <location>
        <begin position="190"/>
        <end position="200"/>
    </location>
</feature>
<keyword evidence="6" id="KW-1185">Reference proteome</keyword>
<dbReference type="Gramene" id="Kaladp0039s0407.1.v1.1">
    <property type="protein sequence ID" value="Kaladp0039s0407.1.v1.1"/>
    <property type="gene ID" value="Kaladp0039s0407.v1.1"/>
</dbReference>
<evidence type="ECO:0000256" key="3">
    <source>
        <dbReference type="PIRSR" id="PIRSR002703-1"/>
    </source>
</evidence>
<evidence type="ECO:0008006" key="7">
    <source>
        <dbReference type="Google" id="ProtNLM"/>
    </source>
</evidence>
<dbReference type="Pfam" id="PF00314">
    <property type="entry name" value="Thaumatin"/>
    <property type="match status" value="1"/>
</dbReference>
<evidence type="ECO:0000256" key="1">
    <source>
        <dbReference type="ARBA" id="ARBA00010607"/>
    </source>
</evidence>
<dbReference type="InterPro" id="IPR037176">
    <property type="entry name" value="Osmotin/thaumatin-like_sf"/>
</dbReference>
<feature type="disulfide bond" evidence="3">
    <location>
        <begin position="83"/>
        <end position="93"/>
    </location>
</feature>
<feature type="disulfide bond" evidence="3">
    <location>
        <begin position="38"/>
        <end position="240"/>
    </location>
</feature>
<dbReference type="FunFam" id="2.60.110.10:FF:000002">
    <property type="entry name" value="Thaumatin-like protein 1a"/>
    <property type="match status" value="1"/>
</dbReference>
<dbReference type="OMA" id="HNNRLIC"/>
<dbReference type="SMART" id="SM00205">
    <property type="entry name" value="THN"/>
    <property type="match status" value="1"/>
</dbReference>
<dbReference type="AlphaFoldDB" id="A0A7N0TLK6"/>
<comment type="similarity">
    <text evidence="1">Belongs to the thaumatin family.</text>
</comment>
<dbReference type="PROSITE" id="PS51367">
    <property type="entry name" value="THAUMATIN_2"/>
    <property type="match status" value="1"/>
</dbReference>
<feature type="disulfide bond" evidence="3">
    <location>
        <begin position="153"/>
        <end position="213"/>
    </location>
</feature>
<evidence type="ECO:0000313" key="5">
    <source>
        <dbReference type="EnsemblPlants" id="Kaladp0039s0407.1.v1.1"/>
    </source>
</evidence>
<feature type="disulfide bond" evidence="3">
    <location>
        <begin position="161"/>
        <end position="176"/>
    </location>
</feature>
<feature type="signal peptide" evidence="4">
    <location>
        <begin position="1"/>
        <end position="28"/>
    </location>
</feature>
<protein>
    <recommendedName>
        <fullName evidence="7">Thaumatin-like protein</fullName>
    </recommendedName>
</protein>
<accession>A0A7N0TLK6</accession>